<feature type="transmembrane region" description="Helical" evidence="1">
    <location>
        <begin position="208"/>
        <end position="232"/>
    </location>
</feature>
<name>A0A4S8MNJ9_DENBC</name>
<reference evidence="2 3" key="1">
    <citation type="journal article" date="2019" name="Nat. Ecol. Evol.">
        <title>Megaphylogeny resolves global patterns of mushroom evolution.</title>
        <authorList>
            <person name="Varga T."/>
            <person name="Krizsan K."/>
            <person name="Foldi C."/>
            <person name="Dima B."/>
            <person name="Sanchez-Garcia M."/>
            <person name="Sanchez-Ramirez S."/>
            <person name="Szollosi G.J."/>
            <person name="Szarkandi J.G."/>
            <person name="Papp V."/>
            <person name="Albert L."/>
            <person name="Andreopoulos W."/>
            <person name="Angelini C."/>
            <person name="Antonin V."/>
            <person name="Barry K.W."/>
            <person name="Bougher N.L."/>
            <person name="Buchanan P."/>
            <person name="Buyck B."/>
            <person name="Bense V."/>
            <person name="Catcheside P."/>
            <person name="Chovatia M."/>
            <person name="Cooper J."/>
            <person name="Damon W."/>
            <person name="Desjardin D."/>
            <person name="Finy P."/>
            <person name="Geml J."/>
            <person name="Haridas S."/>
            <person name="Hughes K."/>
            <person name="Justo A."/>
            <person name="Karasinski D."/>
            <person name="Kautmanova I."/>
            <person name="Kiss B."/>
            <person name="Kocsube S."/>
            <person name="Kotiranta H."/>
            <person name="LaButti K.M."/>
            <person name="Lechner B.E."/>
            <person name="Liimatainen K."/>
            <person name="Lipzen A."/>
            <person name="Lukacs Z."/>
            <person name="Mihaltcheva S."/>
            <person name="Morgado L.N."/>
            <person name="Niskanen T."/>
            <person name="Noordeloos M.E."/>
            <person name="Ohm R.A."/>
            <person name="Ortiz-Santana B."/>
            <person name="Ovrebo C."/>
            <person name="Racz N."/>
            <person name="Riley R."/>
            <person name="Savchenko A."/>
            <person name="Shiryaev A."/>
            <person name="Soop K."/>
            <person name="Spirin V."/>
            <person name="Szebenyi C."/>
            <person name="Tomsovsky M."/>
            <person name="Tulloss R.E."/>
            <person name="Uehling J."/>
            <person name="Grigoriev I.V."/>
            <person name="Vagvolgyi C."/>
            <person name="Papp T."/>
            <person name="Martin F.M."/>
            <person name="Miettinen O."/>
            <person name="Hibbett D.S."/>
            <person name="Nagy L.G."/>
        </authorList>
    </citation>
    <scope>NUCLEOTIDE SEQUENCE [LARGE SCALE GENOMIC DNA]</scope>
    <source>
        <strain evidence="2 3">CBS 962.96</strain>
    </source>
</reference>
<accession>A0A4S8MNJ9</accession>
<gene>
    <name evidence="2" type="ORF">K435DRAFT_774443</name>
</gene>
<keyword evidence="3" id="KW-1185">Reference proteome</keyword>
<protein>
    <submittedName>
        <fullName evidence="2">Uncharacterized protein</fullName>
    </submittedName>
</protein>
<dbReference type="AlphaFoldDB" id="A0A4S8MNJ9"/>
<evidence type="ECO:0000256" key="1">
    <source>
        <dbReference type="SAM" id="Phobius"/>
    </source>
</evidence>
<evidence type="ECO:0000313" key="2">
    <source>
        <dbReference type="EMBL" id="THV04311.1"/>
    </source>
</evidence>
<organism evidence="2 3">
    <name type="scientific">Dendrothele bispora (strain CBS 962.96)</name>
    <dbReference type="NCBI Taxonomy" id="1314807"/>
    <lineage>
        <taxon>Eukaryota</taxon>
        <taxon>Fungi</taxon>
        <taxon>Dikarya</taxon>
        <taxon>Basidiomycota</taxon>
        <taxon>Agaricomycotina</taxon>
        <taxon>Agaricomycetes</taxon>
        <taxon>Agaricomycetidae</taxon>
        <taxon>Agaricales</taxon>
        <taxon>Agaricales incertae sedis</taxon>
        <taxon>Dendrothele</taxon>
    </lineage>
</organism>
<keyword evidence="1" id="KW-0472">Membrane</keyword>
<proteinExistence type="predicted"/>
<keyword evidence="1" id="KW-1133">Transmembrane helix</keyword>
<evidence type="ECO:0000313" key="3">
    <source>
        <dbReference type="Proteomes" id="UP000297245"/>
    </source>
</evidence>
<dbReference type="Proteomes" id="UP000297245">
    <property type="component" value="Unassembled WGS sequence"/>
</dbReference>
<keyword evidence="1" id="KW-0812">Transmembrane</keyword>
<sequence length="237" mass="26571">MDTTDRKLLKLLVSSGMNMTVQLPKQEPITFEYLYDMIKEAMSERFGPNAITNEKIELLKSLPEDLNDETEMDKISNNYGMVDNPGATDYPEYRAKFQGSHYGDTGAQKDVRQRFHDISGGYTERDNRRIDRNVEFAGTYNEGDNIVNNKVDGNWKAFCAGGGVATTAFYGGLTTAKGPSYPRQPTMLPGKHALVAYDHYSIDQLPSFVLTFAILPTVLIQLFSAILQPVLLNSRNH</sequence>
<dbReference type="EMBL" id="ML179057">
    <property type="protein sequence ID" value="THV04311.1"/>
    <property type="molecule type" value="Genomic_DNA"/>
</dbReference>